<proteinExistence type="predicted"/>
<dbReference type="GO" id="GO:0016740">
    <property type="term" value="F:transferase activity"/>
    <property type="evidence" value="ECO:0007669"/>
    <property type="project" value="UniProtKB-KW"/>
</dbReference>
<dbReference type="OrthoDB" id="3611766at2"/>
<name>A0A1C6T196_9ACTN</name>
<sequence>MSRSATVAAARQLALDATAVATCAALADRRVPAVLLKGAGLARRLGTEGRRAYTDVDLLVAPATFDLAERSLADLGYRSVLPDGCPDPRLHWYERPWSVPGPVPLTVDLHRGFHGVPDREAFWNTLFASVERVRLAGGWILVPDRPGTALQVALHAASPGPSTRPYADLERALDVFTPEVWRAAAGLAGQCGALPFFAFGLRLAPAGAVLAAELGLPRRATLAQWTRARQATAPAQVLARLADLPTNRERLRHLAPHLFPRPAALWHTSALARSGRTGLLLAYLVRTARYTASLPRAANELRAAARFVRHADRD</sequence>
<dbReference type="AlphaFoldDB" id="A0A1C6T196"/>
<dbReference type="EMBL" id="FMHT01000003">
    <property type="protein sequence ID" value="SCL35429.1"/>
    <property type="molecule type" value="Genomic_DNA"/>
</dbReference>
<dbReference type="STRING" id="145857.GA0070616_5225"/>
<dbReference type="Proteomes" id="UP000199699">
    <property type="component" value="Unassembled WGS sequence"/>
</dbReference>
<evidence type="ECO:0000313" key="1">
    <source>
        <dbReference type="EMBL" id="SCL35429.1"/>
    </source>
</evidence>
<keyword evidence="2" id="KW-1185">Reference proteome</keyword>
<dbReference type="RefSeq" id="WP_139128996.1">
    <property type="nucleotide sequence ID" value="NZ_FMHT01000003.1"/>
</dbReference>
<dbReference type="InterPro" id="IPR039498">
    <property type="entry name" value="NTP_transf_5"/>
</dbReference>
<dbReference type="Pfam" id="PF14907">
    <property type="entry name" value="NTP_transf_5"/>
    <property type="match status" value="1"/>
</dbReference>
<evidence type="ECO:0000313" key="2">
    <source>
        <dbReference type="Proteomes" id="UP000199699"/>
    </source>
</evidence>
<accession>A0A1C6T196</accession>
<organism evidence="1 2">
    <name type="scientific">Micromonospora nigra</name>
    <dbReference type="NCBI Taxonomy" id="145857"/>
    <lineage>
        <taxon>Bacteria</taxon>
        <taxon>Bacillati</taxon>
        <taxon>Actinomycetota</taxon>
        <taxon>Actinomycetes</taxon>
        <taxon>Micromonosporales</taxon>
        <taxon>Micromonosporaceae</taxon>
        <taxon>Micromonospora</taxon>
    </lineage>
</organism>
<keyword evidence="1" id="KW-0808">Transferase</keyword>
<protein>
    <submittedName>
        <fullName evidence="1">Uncharacterized nucleotidyltransferase</fullName>
    </submittedName>
</protein>
<gene>
    <name evidence="1" type="ORF">GA0070616_5225</name>
</gene>
<reference evidence="1 2" key="1">
    <citation type="submission" date="2016-06" db="EMBL/GenBank/DDBJ databases">
        <authorList>
            <person name="Kjaerup R.B."/>
            <person name="Dalgaard T.S."/>
            <person name="Juul-Madsen H.R."/>
        </authorList>
    </citation>
    <scope>NUCLEOTIDE SEQUENCE [LARGE SCALE GENOMIC DNA]</scope>
    <source>
        <strain evidence="1 2">DSM 43818</strain>
    </source>
</reference>